<comment type="caution">
    <text evidence="1">The sequence shown here is derived from an EMBL/GenBank/DDBJ whole genome shotgun (WGS) entry which is preliminary data.</text>
</comment>
<proteinExistence type="predicted"/>
<organism evidence="1 2">
    <name type="scientific">Aeromonas caviae</name>
    <name type="common">Aeromonas punctata</name>
    <dbReference type="NCBI Taxonomy" id="648"/>
    <lineage>
        <taxon>Bacteria</taxon>
        <taxon>Pseudomonadati</taxon>
        <taxon>Pseudomonadota</taxon>
        <taxon>Gammaproteobacteria</taxon>
        <taxon>Aeromonadales</taxon>
        <taxon>Aeromonadaceae</taxon>
        <taxon>Aeromonas</taxon>
    </lineage>
</organism>
<sequence length="183" mass="20138">MGFFSFVTADTNESIPCFESGRSRPVNMLQPNGLPSILEPAYQGYGQFGGVNCYKWLGSINAPLLGLSPDLSEDELVFLGINLDTGYVLRRVTDGQLFQVFHTCPALPGIIQLPQTYSVPAKEFNGMSANDAVESGLCERIKLSSLYPQYLPLKFSFQADAVYESLPGSKACIYQGYFYEDAN</sequence>
<evidence type="ECO:0000313" key="1">
    <source>
        <dbReference type="EMBL" id="MDH1507579.1"/>
    </source>
</evidence>
<accession>A0AA42UJ91</accession>
<evidence type="ECO:0000313" key="2">
    <source>
        <dbReference type="Proteomes" id="UP001161704"/>
    </source>
</evidence>
<protein>
    <submittedName>
        <fullName evidence="1">Uncharacterized protein</fullName>
    </submittedName>
</protein>
<dbReference type="EMBL" id="JAOCIZ010000135">
    <property type="protein sequence ID" value="MDH1507579.1"/>
    <property type="molecule type" value="Genomic_DNA"/>
</dbReference>
<dbReference type="RefSeq" id="WP_279963611.1">
    <property type="nucleotide sequence ID" value="NZ_JAOCFK010000057.1"/>
</dbReference>
<dbReference type="AlphaFoldDB" id="A0AA42UJ91"/>
<gene>
    <name evidence="1" type="ORF">N5I20_21280</name>
</gene>
<reference evidence="1" key="1">
    <citation type="submission" date="2022-09" db="EMBL/GenBank/DDBJ databases">
        <title>Intensive care unit water sources are persistently colonized with multi-drug resistant bacteria and are the site of extensive horizontal gene transfer of antibiotic resistance genes.</title>
        <authorList>
            <person name="Diorio-Toth L."/>
        </authorList>
    </citation>
    <scope>NUCLEOTIDE SEQUENCE</scope>
    <source>
        <strain evidence="1">GD03710</strain>
    </source>
</reference>
<dbReference type="Proteomes" id="UP001161704">
    <property type="component" value="Unassembled WGS sequence"/>
</dbReference>
<name>A0AA42UJ91_AERCA</name>